<dbReference type="FunFam" id="3.40.50.2000:FF:000203">
    <property type="entry name" value="UDP-glucuronosyltransferase"/>
    <property type="match status" value="1"/>
</dbReference>
<dbReference type="FunFam" id="3.40.50.2000:FF:000001">
    <property type="entry name" value="UDP-glucuronosyltransferase"/>
    <property type="match status" value="1"/>
</dbReference>
<keyword evidence="6 8" id="KW-1133">Transmembrane helix</keyword>
<dbReference type="AlphaFoldDB" id="A0ABD0WWQ3"/>
<organism evidence="9 10">
    <name type="scientific">Umbra pygmaea</name>
    <name type="common">Eastern mudminnow</name>
    <dbReference type="NCBI Taxonomy" id="75934"/>
    <lineage>
        <taxon>Eukaryota</taxon>
        <taxon>Metazoa</taxon>
        <taxon>Chordata</taxon>
        <taxon>Craniata</taxon>
        <taxon>Vertebrata</taxon>
        <taxon>Euteleostomi</taxon>
        <taxon>Actinopterygii</taxon>
        <taxon>Neopterygii</taxon>
        <taxon>Teleostei</taxon>
        <taxon>Protacanthopterygii</taxon>
        <taxon>Esociformes</taxon>
        <taxon>Umbridae</taxon>
        <taxon>Umbra</taxon>
    </lineage>
</organism>
<feature type="transmembrane region" description="Helical" evidence="8">
    <location>
        <begin position="512"/>
        <end position="535"/>
    </location>
</feature>
<evidence type="ECO:0000313" key="9">
    <source>
        <dbReference type="EMBL" id="KAL0979600.1"/>
    </source>
</evidence>
<dbReference type="GO" id="GO:0016757">
    <property type="term" value="F:glycosyltransferase activity"/>
    <property type="evidence" value="ECO:0007669"/>
    <property type="project" value="UniProtKB-KW"/>
</dbReference>
<dbReference type="Gene3D" id="3.40.50.2000">
    <property type="entry name" value="Glycogen Phosphorylase B"/>
    <property type="match status" value="2"/>
</dbReference>
<dbReference type="InterPro" id="IPR050271">
    <property type="entry name" value="UDP-glycosyltransferase"/>
</dbReference>
<comment type="similarity">
    <text evidence="2">Belongs to the UDP-glycosyltransferase family.</text>
</comment>
<dbReference type="SUPFAM" id="SSF53756">
    <property type="entry name" value="UDP-Glycosyltransferase/glycogen phosphorylase"/>
    <property type="match status" value="1"/>
</dbReference>
<protein>
    <recommendedName>
        <fullName evidence="11">UDP-glycosyltransferases domain-containing protein</fullName>
    </recommendedName>
</protein>
<accession>A0ABD0WWQ3</accession>
<keyword evidence="4" id="KW-0808">Transferase</keyword>
<evidence type="ECO:0000256" key="7">
    <source>
        <dbReference type="ARBA" id="ARBA00023136"/>
    </source>
</evidence>
<gene>
    <name evidence="9" type="ORF">UPYG_G00187110</name>
</gene>
<evidence type="ECO:0008006" key="11">
    <source>
        <dbReference type="Google" id="ProtNLM"/>
    </source>
</evidence>
<dbReference type="PANTHER" id="PTHR48043">
    <property type="entry name" value="EG:EG0003.4 PROTEIN-RELATED"/>
    <property type="match status" value="1"/>
</dbReference>
<name>A0ABD0WWQ3_UMBPY</name>
<reference evidence="9 10" key="1">
    <citation type="submission" date="2024-06" db="EMBL/GenBank/DDBJ databases">
        <authorList>
            <person name="Pan Q."/>
            <person name="Wen M."/>
            <person name="Jouanno E."/>
            <person name="Zahm M."/>
            <person name="Klopp C."/>
            <person name="Cabau C."/>
            <person name="Louis A."/>
            <person name="Berthelot C."/>
            <person name="Parey E."/>
            <person name="Roest Crollius H."/>
            <person name="Montfort J."/>
            <person name="Robinson-Rechavi M."/>
            <person name="Bouchez O."/>
            <person name="Lampietro C."/>
            <person name="Lopez Roques C."/>
            <person name="Donnadieu C."/>
            <person name="Postlethwait J."/>
            <person name="Bobe J."/>
            <person name="Verreycken H."/>
            <person name="Guiguen Y."/>
        </authorList>
    </citation>
    <scope>NUCLEOTIDE SEQUENCE [LARGE SCALE GENOMIC DNA]</scope>
    <source>
        <strain evidence="9">Up_M1</strain>
        <tissue evidence="9">Testis</tissue>
    </source>
</reference>
<dbReference type="CDD" id="cd03784">
    <property type="entry name" value="GT1_Gtf-like"/>
    <property type="match status" value="1"/>
</dbReference>
<keyword evidence="7 8" id="KW-0472">Membrane</keyword>
<dbReference type="InterPro" id="IPR002213">
    <property type="entry name" value="UDP_glucos_trans"/>
</dbReference>
<evidence type="ECO:0000256" key="6">
    <source>
        <dbReference type="ARBA" id="ARBA00022989"/>
    </source>
</evidence>
<keyword evidence="10" id="KW-1185">Reference proteome</keyword>
<evidence type="ECO:0000256" key="5">
    <source>
        <dbReference type="ARBA" id="ARBA00022692"/>
    </source>
</evidence>
<keyword evidence="3" id="KW-0328">Glycosyltransferase</keyword>
<comment type="subcellular location">
    <subcellularLocation>
        <location evidence="1">Membrane</location>
    </subcellularLocation>
</comment>
<dbReference type="PANTHER" id="PTHR48043:SF52">
    <property type="entry name" value="UDP GLUCURONOSYLTRANSFERASE 5 FAMILY POLYPEPTIDE B1-RELATED"/>
    <property type="match status" value="1"/>
</dbReference>
<dbReference type="Proteomes" id="UP001557470">
    <property type="component" value="Unassembled WGS sequence"/>
</dbReference>
<dbReference type="Pfam" id="PF00201">
    <property type="entry name" value="UDPGT"/>
    <property type="match status" value="1"/>
</dbReference>
<evidence type="ECO:0000256" key="3">
    <source>
        <dbReference type="ARBA" id="ARBA00022676"/>
    </source>
</evidence>
<proteinExistence type="inferred from homology"/>
<dbReference type="GO" id="GO:0016020">
    <property type="term" value="C:membrane"/>
    <property type="evidence" value="ECO:0007669"/>
    <property type="project" value="UniProtKB-SubCell"/>
</dbReference>
<comment type="caution">
    <text evidence="9">The sequence shown here is derived from an EMBL/GenBank/DDBJ whole genome shotgun (WGS) entry which is preliminary data.</text>
</comment>
<sequence>MLARNLFRFELLADWALICKMNPTALVPFAVLLFSLTKVYGGNVLVFPLDGSHWVNMKVLIEELHSRGHNITVIRPSTTWYIKEKSPHYSSITIYQTDTKFEEKFFSSLLIQLLQVQREGGGFWSRLSLEFELVKRFYELHMDFVKMITMIFEDAKLMQSFQAAKFDLLLTDPAFGGGVFLAHRLGLPLVFNARWTVQGDGHFAIAPSPLSYVPLPGAMLTDKMTFQERVKNVLFSIFARFQIAYVADANYIPFVHRYFGPDVHYMTLFQAADIWLMRNDFTFEFPRPTMPNVVYMGGFQCKPSKPLPQDMEDFVQSSGEHGVIVMSLGTLVGQLPEDIVEEIAAAFAQLPQKVVWRHTGKRPTTLGNNTLLVDWLPQNDFLGHHKTRAFVAHGGTNGVQEAIYHGVPIVGLPLIFDQHDNLNRMRVKGVAKIVDITTIDRDIFLEAVKTVLHEPSYRDKMQTLSRLHRDQPIKPLDSAIFWIEFVIRNKGAAHLRTESYKMSWFSYHSIDVIVTLFAIVLLIILVAILALRILLLKVFCHKKVKHE</sequence>
<evidence type="ECO:0000256" key="4">
    <source>
        <dbReference type="ARBA" id="ARBA00022679"/>
    </source>
</evidence>
<evidence type="ECO:0000256" key="2">
    <source>
        <dbReference type="ARBA" id="ARBA00009995"/>
    </source>
</evidence>
<evidence type="ECO:0000256" key="1">
    <source>
        <dbReference type="ARBA" id="ARBA00004370"/>
    </source>
</evidence>
<keyword evidence="5 8" id="KW-0812">Transmembrane</keyword>
<evidence type="ECO:0000256" key="8">
    <source>
        <dbReference type="SAM" id="Phobius"/>
    </source>
</evidence>
<evidence type="ECO:0000313" key="10">
    <source>
        <dbReference type="Proteomes" id="UP001557470"/>
    </source>
</evidence>
<dbReference type="EMBL" id="JAGEUA010000005">
    <property type="protein sequence ID" value="KAL0979600.1"/>
    <property type="molecule type" value="Genomic_DNA"/>
</dbReference>